<accession>A0AAD6VGV7</accession>
<dbReference type="EMBL" id="JARJCW010000023">
    <property type="protein sequence ID" value="KAJ7212483.1"/>
    <property type="molecule type" value="Genomic_DNA"/>
</dbReference>
<reference evidence="1" key="1">
    <citation type="submission" date="2023-03" db="EMBL/GenBank/DDBJ databases">
        <title>Massive genome expansion in bonnet fungi (Mycena s.s.) driven by repeated elements and novel gene families across ecological guilds.</title>
        <authorList>
            <consortium name="Lawrence Berkeley National Laboratory"/>
            <person name="Harder C.B."/>
            <person name="Miyauchi S."/>
            <person name="Viragh M."/>
            <person name="Kuo A."/>
            <person name="Thoen E."/>
            <person name="Andreopoulos B."/>
            <person name="Lu D."/>
            <person name="Skrede I."/>
            <person name="Drula E."/>
            <person name="Henrissat B."/>
            <person name="Morin E."/>
            <person name="Kohler A."/>
            <person name="Barry K."/>
            <person name="LaButti K."/>
            <person name="Morin E."/>
            <person name="Salamov A."/>
            <person name="Lipzen A."/>
            <person name="Mereny Z."/>
            <person name="Hegedus B."/>
            <person name="Baldrian P."/>
            <person name="Stursova M."/>
            <person name="Weitz H."/>
            <person name="Taylor A."/>
            <person name="Grigoriev I.V."/>
            <person name="Nagy L.G."/>
            <person name="Martin F."/>
            <person name="Kauserud H."/>
        </authorList>
    </citation>
    <scope>NUCLEOTIDE SEQUENCE</scope>
    <source>
        <strain evidence="1">9144</strain>
    </source>
</reference>
<organism evidence="1 2">
    <name type="scientific">Mycena pura</name>
    <dbReference type="NCBI Taxonomy" id="153505"/>
    <lineage>
        <taxon>Eukaryota</taxon>
        <taxon>Fungi</taxon>
        <taxon>Dikarya</taxon>
        <taxon>Basidiomycota</taxon>
        <taxon>Agaricomycotina</taxon>
        <taxon>Agaricomycetes</taxon>
        <taxon>Agaricomycetidae</taxon>
        <taxon>Agaricales</taxon>
        <taxon>Marasmiineae</taxon>
        <taxon>Mycenaceae</taxon>
        <taxon>Mycena</taxon>
    </lineage>
</organism>
<evidence type="ECO:0000313" key="1">
    <source>
        <dbReference type="EMBL" id="KAJ7212483.1"/>
    </source>
</evidence>
<feature type="non-terminal residue" evidence="1">
    <location>
        <position position="1"/>
    </location>
</feature>
<keyword evidence="2" id="KW-1185">Reference proteome</keyword>
<gene>
    <name evidence="1" type="ORF">GGX14DRAFT_361474</name>
</gene>
<comment type="caution">
    <text evidence="1">The sequence shown here is derived from an EMBL/GenBank/DDBJ whole genome shotgun (WGS) entry which is preliminary data.</text>
</comment>
<proteinExistence type="predicted"/>
<dbReference type="AlphaFoldDB" id="A0AAD6VGV7"/>
<sequence>PLQEDDARTWHMLKVRLNKPDLRKLVGSNINSPANAIFTTADEHYSFGRFCFYLDKQAVCSVAARRWPKLKYAAAAPKISK</sequence>
<protein>
    <submittedName>
        <fullName evidence="1">Uncharacterized protein</fullName>
    </submittedName>
</protein>
<name>A0AAD6VGV7_9AGAR</name>
<evidence type="ECO:0000313" key="2">
    <source>
        <dbReference type="Proteomes" id="UP001219525"/>
    </source>
</evidence>
<dbReference type="Proteomes" id="UP001219525">
    <property type="component" value="Unassembled WGS sequence"/>
</dbReference>